<evidence type="ECO:0000313" key="3">
    <source>
        <dbReference type="Proteomes" id="UP000005259"/>
    </source>
</evidence>
<gene>
    <name evidence="2" type="ORF">BTG_27840</name>
</gene>
<dbReference type="EMBL" id="CP003752">
    <property type="protein sequence ID" value="AFQ18967.1"/>
    <property type="molecule type" value="Genomic_DNA"/>
</dbReference>
<feature type="transmembrane region" description="Helical" evidence="1">
    <location>
        <begin position="44"/>
        <end position="67"/>
    </location>
</feature>
<dbReference type="Proteomes" id="UP000005259">
    <property type="component" value="Chromosome"/>
</dbReference>
<reference evidence="2 3" key="1">
    <citation type="submission" date="2012-08" db="EMBL/GenBank/DDBJ databases">
        <authorList>
            <person name="Doggett N."/>
            <person name="Teshima H."/>
            <person name="Bruce D."/>
            <person name="Detter J.C."/>
            <person name="Johnson S.L."/>
            <person name="Han C."/>
        </authorList>
    </citation>
    <scope>NUCLEOTIDE SEQUENCE [LARGE SCALE GENOMIC DNA]</scope>
    <source>
        <strain evidence="2 3">HD-771</strain>
    </source>
</reference>
<organism evidence="2 3">
    <name type="scientific">Bacillus thuringiensis HD-771</name>
    <dbReference type="NCBI Taxonomy" id="1218175"/>
    <lineage>
        <taxon>Bacteria</taxon>
        <taxon>Bacillati</taxon>
        <taxon>Bacillota</taxon>
        <taxon>Bacilli</taxon>
        <taxon>Bacillales</taxon>
        <taxon>Bacillaceae</taxon>
        <taxon>Bacillus</taxon>
        <taxon>Bacillus cereus group</taxon>
    </lineage>
</organism>
<keyword evidence="1" id="KW-1133">Transmembrane helix</keyword>
<feature type="transmembrane region" description="Helical" evidence="1">
    <location>
        <begin position="21"/>
        <end position="38"/>
    </location>
</feature>
<name>A0A9W3JKU4_BACTU</name>
<protein>
    <submittedName>
        <fullName evidence="2">ArsR family transcriptional regulator</fullName>
    </submittedName>
</protein>
<dbReference type="AlphaFoldDB" id="A0A9W3JKU4"/>
<keyword evidence="1" id="KW-0812">Transmembrane</keyword>
<dbReference type="KEGG" id="bti:BTG_27840"/>
<evidence type="ECO:0000256" key="1">
    <source>
        <dbReference type="SAM" id="Phobius"/>
    </source>
</evidence>
<accession>A0A9W3JKU4</accession>
<sequence>MLQIYLYLSIFKTHRNFHPKILFYKNVLIYLFYLHQGLFSYNFFTLGLFFCNNYFLFFKFLVCIVWYNSSHGGGKEHVRNLSKRIRTI</sequence>
<evidence type="ECO:0000313" key="2">
    <source>
        <dbReference type="EMBL" id="AFQ18967.1"/>
    </source>
</evidence>
<proteinExistence type="predicted"/>
<keyword evidence="1" id="KW-0472">Membrane</keyword>